<dbReference type="PANTHER" id="PTHR23259">
    <property type="entry name" value="RIDDLE"/>
    <property type="match status" value="1"/>
</dbReference>
<feature type="domain" description="TIL" evidence="5">
    <location>
        <begin position="684"/>
        <end position="739"/>
    </location>
</feature>
<comment type="caution">
    <text evidence="6">The sequence shown here is derived from an EMBL/GenBank/DDBJ whole genome shotgun (WGS) entry which is preliminary data.</text>
</comment>
<feature type="compositionally biased region" description="Low complexity" evidence="3">
    <location>
        <begin position="37"/>
        <end position="71"/>
    </location>
</feature>
<accession>A0ABQ7QX56</accession>
<dbReference type="Proteomes" id="UP000823941">
    <property type="component" value="Chromosome 6"/>
</dbReference>
<keyword evidence="1" id="KW-0646">Protease inhibitor</keyword>
<feature type="region of interest" description="Disordered" evidence="3">
    <location>
        <begin position="103"/>
        <end position="122"/>
    </location>
</feature>
<dbReference type="InterPro" id="IPR051368">
    <property type="entry name" value="SerProtInhib-TIL_Domain"/>
</dbReference>
<feature type="domain" description="TIL" evidence="5">
    <location>
        <begin position="811"/>
        <end position="866"/>
    </location>
</feature>
<protein>
    <recommendedName>
        <fullName evidence="5">TIL domain-containing protein</fullName>
    </recommendedName>
</protein>
<organism evidence="6 7">
    <name type="scientific">Plutella xylostella</name>
    <name type="common">Diamondback moth</name>
    <name type="synonym">Plutella maculipennis</name>
    <dbReference type="NCBI Taxonomy" id="51655"/>
    <lineage>
        <taxon>Eukaryota</taxon>
        <taxon>Metazoa</taxon>
        <taxon>Ecdysozoa</taxon>
        <taxon>Arthropoda</taxon>
        <taxon>Hexapoda</taxon>
        <taxon>Insecta</taxon>
        <taxon>Pterygota</taxon>
        <taxon>Neoptera</taxon>
        <taxon>Endopterygota</taxon>
        <taxon>Lepidoptera</taxon>
        <taxon>Glossata</taxon>
        <taxon>Ditrysia</taxon>
        <taxon>Yponomeutoidea</taxon>
        <taxon>Plutellidae</taxon>
        <taxon>Plutella</taxon>
    </lineage>
</organism>
<sequence>MQLFLLFFTAYFALCANANAPVVDNSSCETYNDSDLSSSASSSEASSNSAEGSESNGSVTQESSQSSSASSFAAATASSQSSGSSDDGSYSYESSSSSAALSSSAASSSSSSTVTTGNQNNQNRCGINEVPDNCYNPCYEKNCANRLKPSRLCPLYCMTDGCSCREGFYRDDNRNCVPLQECTPPKCGTNEVYTNCGSACEINCTNIDNPPQACTLQCVEKCECLQGFIRNSDGNCVKKEECSSVQCGPNEESNGCYNSCLEKSCASRLNPPDVCPLYCEYGKCSCTDGYYRDDNGDCVQPFDCTPPRCGLNEVYTNCGSSCEVTCANVNNPPKVCTLQCVERCQCAEGFIRNSDGNCVRREECLPTIQCAENEEPTDCYNSCLEDSCANRLQPRRFCAQYCETNKCTCKRGFYRNDDGVCVPVEQCSQPKCFEGEEYTECGSACEATCNNLNDTSCTKQCVEKCSCRKGLVRSDDGSCILPENCSLQQQCKENEVYSDCKITHPPQTCDSIYSQYQPCEDCPCNPGCNCRDGYLRNGTMEDLCIPSESCPPPTPVCSDNEKFNSCGTACELTCDNYKNPPNVCTKECVAQCFCQEGLVRASDGSCILPEYCEIQKQCQENEVFSNCKITHPPQTCDSIYTQYQPCEDCPCDPGCNCKDGYLRNGTMNDVCIPSELCPTPQPSCPENQEFNSCGSACELTCDNYNNPPGFCTFQCVAKCFCKDGLVRASDGSCVLPQDCSLQPQCKENEVYSDCKIIRPPQTCDSIYTQYQPCEDCQCSPGCNCKDGYLRNGTMDDLCIPSESCPPPSPSCADKEQYKSCGTACELTCDNYKDAPLDCTKQCVEKCFCQDGLVRASDGTCVLPENCPPSQAAECPINEIFTNCTYNKCQKTCSDLEYHIACRPPPNCYEPGCVCKDDWVRDTNGKMYSS</sequence>
<keyword evidence="4" id="KW-0732">Signal</keyword>
<feature type="domain" description="TIL" evidence="5">
    <location>
        <begin position="370"/>
        <end position="427"/>
    </location>
</feature>
<feature type="domain" description="TIL" evidence="5">
    <location>
        <begin position="187"/>
        <end position="242"/>
    </location>
</feature>
<evidence type="ECO:0000313" key="6">
    <source>
        <dbReference type="EMBL" id="KAG7309637.1"/>
    </source>
</evidence>
<feature type="domain" description="TIL" evidence="5">
    <location>
        <begin position="557"/>
        <end position="612"/>
    </location>
</feature>
<reference evidence="6 7" key="1">
    <citation type="submission" date="2021-06" db="EMBL/GenBank/DDBJ databases">
        <title>A haploid diamondback moth (Plutella xylostella L.) genome assembly resolves 31 chromosomes and identifies a diamide resistance mutation.</title>
        <authorList>
            <person name="Ward C.M."/>
            <person name="Perry K.D."/>
            <person name="Baker G."/>
            <person name="Powis K."/>
            <person name="Heckel D.G."/>
            <person name="Baxter S.W."/>
        </authorList>
    </citation>
    <scope>NUCLEOTIDE SEQUENCE [LARGE SCALE GENOMIC DNA]</scope>
    <source>
        <strain evidence="6 7">LV</strain>
        <tissue evidence="6">Single pupa</tissue>
    </source>
</reference>
<feature type="region of interest" description="Disordered" evidence="3">
    <location>
        <begin position="31"/>
        <end position="71"/>
    </location>
</feature>
<feature type="chain" id="PRO_5047052880" description="TIL domain-containing protein" evidence="4">
    <location>
        <begin position="19"/>
        <end position="929"/>
    </location>
</feature>
<dbReference type="PANTHER" id="PTHR23259:SF70">
    <property type="entry name" value="ACCESSORY GLAND PROTEIN ACP62F-RELATED"/>
    <property type="match status" value="1"/>
</dbReference>
<evidence type="ECO:0000313" key="7">
    <source>
        <dbReference type="Proteomes" id="UP000823941"/>
    </source>
</evidence>
<feature type="signal peptide" evidence="4">
    <location>
        <begin position="1"/>
        <end position="18"/>
    </location>
</feature>
<dbReference type="EMBL" id="JAHIBW010000006">
    <property type="protein sequence ID" value="KAG7309637.1"/>
    <property type="molecule type" value="Genomic_DNA"/>
</dbReference>
<feature type="domain" description="TIL" evidence="5">
    <location>
        <begin position="491"/>
        <end position="550"/>
    </location>
</feature>
<dbReference type="Pfam" id="PF01826">
    <property type="entry name" value="TIL"/>
    <property type="match status" value="12"/>
</dbReference>
<evidence type="ECO:0000259" key="5">
    <source>
        <dbReference type="Pfam" id="PF01826"/>
    </source>
</evidence>
<feature type="compositionally biased region" description="Low complexity" evidence="3">
    <location>
        <begin position="103"/>
        <end position="113"/>
    </location>
</feature>
<evidence type="ECO:0000256" key="2">
    <source>
        <dbReference type="ARBA" id="ARBA00023157"/>
    </source>
</evidence>
<feature type="domain" description="TIL" evidence="5">
    <location>
        <begin position="125"/>
        <end position="182"/>
    </location>
</feature>
<feature type="domain" description="TIL" evidence="5">
    <location>
        <begin position="432"/>
        <end position="485"/>
    </location>
</feature>
<name>A0ABQ7QX56_PLUXY</name>
<dbReference type="SUPFAM" id="SSF57567">
    <property type="entry name" value="Serine protease inhibitors"/>
    <property type="match status" value="13"/>
</dbReference>
<feature type="domain" description="TIL" evidence="5">
    <location>
        <begin position="309"/>
        <end position="364"/>
    </location>
</feature>
<keyword evidence="7" id="KW-1185">Reference proteome</keyword>
<feature type="domain" description="TIL" evidence="5">
    <location>
        <begin position="874"/>
        <end position="924"/>
    </location>
</feature>
<evidence type="ECO:0000256" key="1">
    <source>
        <dbReference type="ARBA" id="ARBA00022690"/>
    </source>
</evidence>
<dbReference type="CDD" id="cd19941">
    <property type="entry name" value="TIL"/>
    <property type="match status" value="10"/>
</dbReference>
<feature type="domain" description="TIL" evidence="5">
    <location>
        <begin position="745"/>
        <end position="804"/>
    </location>
</feature>
<dbReference type="InterPro" id="IPR002919">
    <property type="entry name" value="TIL_dom"/>
</dbReference>
<dbReference type="InterPro" id="IPR036084">
    <property type="entry name" value="Ser_inhib-like_sf"/>
</dbReference>
<evidence type="ECO:0000256" key="3">
    <source>
        <dbReference type="SAM" id="MobiDB-lite"/>
    </source>
</evidence>
<keyword evidence="2" id="KW-1015">Disulfide bond</keyword>
<evidence type="ECO:0000256" key="4">
    <source>
        <dbReference type="SAM" id="SignalP"/>
    </source>
</evidence>
<dbReference type="Gene3D" id="2.10.25.10">
    <property type="entry name" value="Laminin"/>
    <property type="match status" value="13"/>
</dbReference>
<gene>
    <name evidence="6" type="ORF">JYU34_004115</name>
</gene>
<proteinExistence type="predicted"/>
<feature type="domain" description="TIL" evidence="5">
    <location>
        <begin position="247"/>
        <end position="304"/>
    </location>
</feature>